<dbReference type="Pfam" id="PF14577">
    <property type="entry name" value="SEO_C"/>
    <property type="match status" value="1"/>
</dbReference>
<keyword evidence="4" id="KW-1185">Reference proteome</keyword>
<comment type="caution">
    <text evidence="3">The sequence shown here is derived from an EMBL/GenBank/DDBJ whole genome shotgun (WGS) entry which is preliminary data.</text>
</comment>
<evidence type="ECO:0000259" key="2">
    <source>
        <dbReference type="Pfam" id="PF14577"/>
    </source>
</evidence>
<sequence length="670" mass="76229">MAMQTADDKALTKHILSCHAPDGRSHNVKPLFNVVEEILQPFNLGTGGPADMFAVPFATFDDKTQDIDFVGMLVEELTYIIHQIYSKISLGGYGGDAHETTIEVLKILSCFAWEAKMVLTLVAFGVNYGEFWLVVQLYSPDQLANSIAFLKGASDFPEENKTLEPKIEGLKNLMKGILDISKCILGFSDFPVQYNTLDTPALSNALASIPTAVYWTIRSVVACWWQSIGIISLDQESITTAADKLTSTTEGWELSAFASKVEAMHRHLTLCYQQLDEKRDSDAYQAIVRLVQMTHTDDNTKILKAFIPVHDNQLPLYDSSTKKRVSVDVLSKTIVLLLISDLEISQEEIAILEQLYNEARHFSQPQKNLYEVVWLPVVDRSTPWSVEKQKQFETLQFMMPWHSLHHPSLLEPTALHYMKKNWNFAKKPIVVVLDQQGRVANPNALHMMWIWGSVAFPFTSMREDVLWKEETWRLELLIDGIDPLTLSWLAEGKPICLYGGEDIDWIRKFTLTARKVSRATWTPLELLYVGKSNPSEKVRRNNETIADEKLSHYWSDLTLIWFFWVRIESMWYSKMQQGKTADNDPLMQELVKMLSYDVSGKGWAIISKGPEMATAKGDTMLVSFKEFDHWKEHVEERGFVHALNDHLHQVQTPPLGVHLALATSTAEKAS</sequence>
<reference evidence="3 4" key="1">
    <citation type="submission" date="2020-10" db="EMBL/GenBank/DDBJ databases">
        <title>The Coptis chinensis genome and diversification of protoberbering-type alkaloids.</title>
        <authorList>
            <person name="Wang B."/>
            <person name="Shu S."/>
            <person name="Song C."/>
            <person name="Liu Y."/>
        </authorList>
    </citation>
    <scope>NUCLEOTIDE SEQUENCE [LARGE SCALE GENOMIC DNA]</scope>
    <source>
        <strain evidence="3">HL-2020</strain>
        <tissue evidence="3">Leaf</tissue>
    </source>
</reference>
<dbReference type="EMBL" id="JADFTS010000004">
    <property type="protein sequence ID" value="KAF9609129.1"/>
    <property type="molecule type" value="Genomic_DNA"/>
</dbReference>
<dbReference type="InterPro" id="IPR039299">
    <property type="entry name" value="SEOA"/>
</dbReference>
<evidence type="ECO:0000259" key="1">
    <source>
        <dbReference type="Pfam" id="PF14576"/>
    </source>
</evidence>
<protein>
    <submittedName>
        <fullName evidence="3">Uncharacterized protein</fullName>
    </submittedName>
</protein>
<dbReference type="PANTHER" id="PTHR33232">
    <property type="entry name" value="PROTEIN SIEVE ELEMENT OCCLUSION B-LIKE"/>
    <property type="match status" value="1"/>
</dbReference>
<evidence type="ECO:0000313" key="3">
    <source>
        <dbReference type="EMBL" id="KAF9609129.1"/>
    </source>
</evidence>
<dbReference type="Proteomes" id="UP000631114">
    <property type="component" value="Unassembled WGS sequence"/>
</dbReference>
<feature type="domain" description="Sieve element occlusion C-terminal" evidence="2">
    <location>
        <begin position="462"/>
        <end position="664"/>
    </location>
</feature>
<feature type="domain" description="Sieve element occlusion N-terminal" evidence="1">
    <location>
        <begin position="7"/>
        <end position="295"/>
    </location>
</feature>
<dbReference type="PANTHER" id="PTHR33232:SF20">
    <property type="entry name" value="PROTEIN SIEVE ELEMENT OCCLUSION B-LIKE"/>
    <property type="match status" value="1"/>
</dbReference>
<dbReference type="InterPro" id="IPR027942">
    <property type="entry name" value="SEO_N"/>
</dbReference>
<name>A0A835LZT7_9MAGN</name>
<dbReference type="GO" id="GO:0010088">
    <property type="term" value="P:phloem development"/>
    <property type="evidence" value="ECO:0007669"/>
    <property type="project" value="InterPro"/>
</dbReference>
<gene>
    <name evidence="3" type="ORF">IFM89_013383</name>
</gene>
<evidence type="ECO:0000313" key="4">
    <source>
        <dbReference type="Proteomes" id="UP000631114"/>
    </source>
</evidence>
<organism evidence="3 4">
    <name type="scientific">Coptis chinensis</name>
    <dbReference type="NCBI Taxonomy" id="261450"/>
    <lineage>
        <taxon>Eukaryota</taxon>
        <taxon>Viridiplantae</taxon>
        <taxon>Streptophyta</taxon>
        <taxon>Embryophyta</taxon>
        <taxon>Tracheophyta</taxon>
        <taxon>Spermatophyta</taxon>
        <taxon>Magnoliopsida</taxon>
        <taxon>Ranunculales</taxon>
        <taxon>Ranunculaceae</taxon>
        <taxon>Coptidoideae</taxon>
        <taxon>Coptis</taxon>
    </lineage>
</organism>
<accession>A0A835LZT7</accession>
<proteinExistence type="predicted"/>
<dbReference type="OrthoDB" id="1854460at2759"/>
<dbReference type="AlphaFoldDB" id="A0A835LZT7"/>
<dbReference type="InterPro" id="IPR027944">
    <property type="entry name" value="SEO_C"/>
</dbReference>
<dbReference type="Pfam" id="PF14576">
    <property type="entry name" value="SEO_N"/>
    <property type="match status" value="1"/>
</dbReference>